<accession>A0AA35IPF0</accession>
<protein>
    <recommendedName>
        <fullName evidence="3 6">Altered inheritance of mitochondria protein 24, mitochondrial</fullName>
    </recommendedName>
</protein>
<proteinExistence type="inferred from homology"/>
<dbReference type="PANTHER" id="PTHR36959">
    <property type="entry name" value="ALTERED INHERITANCE OF MITOCHONDRIA PROTEIN 24, MITOCHONDRIAL"/>
    <property type="match status" value="1"/>
</dbReference>
<dbReference type="EMBL" id="OX365766">
    <property type="protein sequence ID" value="CAI4034480.1"/>
    <property type="molecule type" value="Genomic_DNA"/>
</dbReference>
<gene>
    <name evidence="7" type="primary">SMKI10G2730</name>
    <name evidence="7" type="ORF">SMKI_10G2730</name>
</gene>
<dbReference type="InterPro" id="IPR002838">
    <property type="entry name" value="AIM24"/>
</dbReference>
<organism evidence="7 8">
    <name type="scientific">Saccharomyces mikatae IFO 1815</name>
    <dbReference type="NCBI Taxonomy" id="226126"/>
    <lineage>
        <taxon>Eukaryota</taxon>
        <taxon>Fungi</taxon>
        <taxon>Dikarya</taxon>
        <taxon>Ascomycota</taxon>
        <taxon>Saccharomycotina</taxon>
        <taxon>Saccharomycetes</taxon>
        <taxon>Saccharomycetales</taxon>
        <taxon>Saccharomycetaceae</taxon>
        <taxon>Saccharomyces</taxon>
    </lineage>
</organism>
<dbReference type="GO" id="GO:0005743">
    <property type="term" value="C:mitochondrial inner membrane"/>
    <property type="evidence" value="ECO:0007669"/>
    <property type="project" value="TreeGrafter"/>
</dbReference>
<comment type="similarity">
    <text evidence="2 6">Belongs to the AIM24 family.</text>
</comment>
<dbReference type="AlphaFoldDB" id="A0AA35IPF0"/>
<dbReference type="PANTHER" id="PTHR36959:SF2">
    <property type="entry name" value="ALTERED INHERITANCE OF MITOCHONDRIA PROTEIN 24, MITOCHONDRIAL"/>
    <property type="match status" value="1"/>
</dbReference>
<dbReference type="Proteomes" id="UP001161438">
    <property type="component" value="Chromosome 10"/>
</dbReference>
<comment type="subcellular location">
    <subcellularLocation>
        <location evidence="1 6">Mitochondrion</location>
    </subcellularLocation>
</comment>
<dbReference type="InterPro" id="IPR036983">
    <property type="entry name" value="AIM24_sf"/>
</dbReference>
<reference evidence="7" key="1">
    <citation type="submission" date="2022-10" db="EMBL/GenBank/DDBJ databases">
        <authorList>
            <person name="Byrne P K."/>
        </authorList>
    </citation>
    <scope>NUCLEOTIDE SEQUENCE</scope>
    <source>
        <strain evidence="7">IFO1815</strain>
    </source>
</reference>
<evidence type="ECO:0000256" key="3">
    <source>
        <dbReference type="ARBA" id="ARBA00013287"/>
    </source>
</evidence>
<dbReference type="Pfam" id="PF01987">
    <property type="entry name" value="AIM24"/>
    <property type="match status" value="1"/>
</dbReference>
<dbReference type="GO" id="GO:0007007">
    <property type="term" value="P:inner mitochondrial membrane organization"/>
    <property type="evidence" value="ECO:0007669"/>
    <property type="project" value="TreeGrafter"/>
</dbReference>
<evidence type="ECO:0000313" key="7">
    <source>
        <dbReference type="EMBL" id="CAI4034480.1"/>
    </source>
</evidence>
<keyword evidence="8" id="KW-1185">Reference proteome</keyword>
<evidence type="ECO:0000256" key="4">
    <source>
        <dbReference type="ARBA" id="ARBA00022946"/>
    </source>
</evidence>
<evidence type="ECO:0000256" key="6">
    <source>
        <dbReference type="RuleBase" id="RU363045"/>
    </source>
</evidence>
<dbReference type="RefSeq" id="XP_056077601.1">
    <property type="nucleotide sequence ID" value="XM_056223600.1"/>
</dbReference>
<sequence length="394" mass="44589">MISSRVNTRVWQRSISLLSPQAAKIDSNIVAREKTYIEELSKDIATSNFKLVDDNGKIASITVQPDIPICIKKDCLVSIHNLNHLSLSYKWLNFWSNLIKFRSFKSSLFHRIIGSSSLEILAAPNFQAWRRSFDSSRSLSVLNLTGTKDWNVFGKDAIIAFEQNSSLEIKSPIIPTPRSWTSSQAKSRLPRKFQILNGRGNVLVCGGGSVYSIELIDESDNILVNSRNLLAINGQSQLDIANSVERQELHIDAAYIGDKSNEKVVLKFIKNQTIKSAYGHTVRFLKRMGCWFRNQYEKRYIYGIDSYFMKVKGPRTILIQTHEMKTSEDNILTKLTRKGHVKKASGSENHVDLKETIVNDVNSKIINLANRPSLFIATVSQNGKVDFQSTPKFT</sequence>
<name>A0AA35IPF0_SACMI</name>
<keyword evidence="5 6" id="KW-0496">Mitochondrion</keyword>
<keyword evidence="4" id="KW-0809">Transit peptide</keyword>
<evidence type="ECO:0000256" key="2">
    <source>
        <dbReference type="ARBA" id="ARBA00009322"/>
    </source>
</evidence>
<evidence type="ECO:0000313" key="8">
    <source>
        <dbReference type="Proteomes" id="UP001161438"/>
    </source>
</evidence>
<dbReference type="Gene3D" id="3.60.160.10">
    <property type="entry name" value="Mitochondrial biogenesis AIM24"/>
    <property type="match status" value="1"/>
</dbReference>
<dbReference type="SUPFAM" id="SSF51219">
    <property type="entry name" value="TRAP-like"/>
    <property type="match status" value="1"/>
</dbReference>
<dbReference type="GeneID" id="80919297"/>
<evidence type="ECO:0000256" key="5">
    <source>
        <dbReference type="ARBA" id="ARBA00023128"/>
    </source>
</evidence>
<dbReference type="InterPro" id="IPR016031">
    <property type="entry name" value="Trp_RNA-bd_attenuator-like_dom"/>
</dbReference>
<evidence type="ECO:0000256" key="1">
    <source>
        <dbReference type="ARBA" id="ARBA00004173"/>
    </source>
</evidence>